<keyword evidence="3" id="KW-1185">Reference proteome</keyword>
<organism evidence="2 3">
    <name type="scientific">Leptosia nina</name>
    <dbReference type="NCBI Taxonomy" id="320188"/>
    <lineage>
        <taxon>Eukaryota</taxon>
        <taxon>Metazoa</taxon>
        <taxon>Ecdysozoa</taxon>
        <taxon>Arthropoda</taxon>
        <taxon>Hexapoda</taxon>
        <taxon>Insecta</taxon>
        <taxon>Pterygota</taxon>
        <taxon>Neoptera</taxon>
        <taxon>Endopterygota</taxon>
        <taxon>Lepidoptera</taxon>
        <taxon>Glossata</taxon>
        <taxon>Ditrysia</taxon>
        <taxon>Papilionoidea</taxon>
        <taxon>Pieridae</taxon>
        <taxon>Pierinae</taxon>
        <taxon>Leptosia</taxon>
    </lineage>
</organism>
<dbReference type="AlphaFoldDB" id="A0AAV1JVM2"/>
<accession>A0AAV1JVM2</accession>
<gene>
    <name evidence="2" type="ORF">LNINA_LOCUS12546</name>
</gene>
<name>A0AAV1JVM2_9NEOP</name>
<evidence type="ECO:0000256" key="1">
    <source>
        <dbReference type="SAM" id="MobiDB-lite"/>
    </source>
</evidence>
<protein>
    <submittedName>
        <fullName evidence="2">Uncharacterized protein</fullName>
    </submittedName>
</protein>
<reference evidence="2 3" key="1">
    <citation type="submission" date="2023-11" db="EMBL/GenBank/DDBJ databases">
        <authorList>
            <person name="Okamura Y."/>
        </authorList>
    </citation>
    <scope>NUCLEOTIDE SEQUENCE [LARGE SCALE GENOMIC DNA]</scope>
</reference>
<evidence type="ECO:0000313" key="2">
    <source>
        <dbReference type="EMBL" id="CAK1553569.1"/>
    </source>
</evidence>
<feature type="region of interest" description="Disordered" evidence="1">
    <location>
        <begin position="1"/>
        <end position="28"/>
    </location>
</feature>
<comment type="caution">
    <text evidence="2">The sequence shown here is derived from an EMBL/GenBank/DDBJ whole genome shotgun (WGS) entry which is preliminary data.</text>
</comment>
<evidence type="ECO:0000313" key="3">
    <source>
        <dbReference type="Proteomes" id="UP001497472"/>
    </source>
</evidence>
<dbReference type="EMBL" id="CAVLEF010000225">
    <property type="protein sequence ID" value="CAK1553569.1"/>
    <property type="molecule type" value="Genomic_DNA"/>
</dbReference>
<dbReference type="Proteomes" id="UP001497472">
    <property type="component" value="Unassembled WGS sequence"/>
</dbReference>
<proteinExistence type="predicted"/>
<sequence length="76" mass="8718">MNRHLRIPEVRVSGAPDQEEPDDPPTALPPFALTLASIPRRRHSWICGHDSLVTFLMSLSEFNIIFRATLIQYPDY</sequence>